<keyword evidence="2" id="KW-1185">Reference proteome</keyword>
<gene>
    <name evidence="1" type="ORF">P608_21230</name>
</gene>
<dbReference type="EMBL" id="AWTP01000135">
    <property type="protein sequence ID" value="KGH07215.1"/>
    <property type="molecule type" value="Genomic_DNA"/>
</dbReference>
<comment type="caution">
    <text evidence="1">The sequence shown here is derived from an EMBL/GenBank/DDBJ whole genome shotgun (WGS) entry which is preliminary data.</text>
</comment>
<reference evidence="1 2" key="1">
    <citation type="submission" date="2013-09" db="EMBL/GenBank/DDBJ databases">
        <title>High correlation between genotypes and phenotypes of environmental bacteria Comamonas testosteroni strains.</title>
        <authorList>
            <person name="Liu L."/>
            <person name="Zhu W."/>
            <person name="Xia X."/>
            <person name="Xu B."/>
            <person name="Luo M."/>
            <person name="Wang G."/>
        </authorList>
    </citation>
    <scope>NUCLEOTIDE SEQUENCE [LARGE SCALE GENOMIC DNA]</scope>
    <source>
        <strain evidence="1 2">DF2</strain>
    </source>
</reference>
<evidence type="ECO:0000313" key="1">
    <source>
        <dbReference type="EMBL" id="KGH07215.1"/>
    </source>
</evidence>
<accession>A0A0E3BQ71</accession>
<proteinExistence type="predicted"/>
<dbReference type="Proteomes" id="UP000029549">
    <property type="component" value="Unassembled WGS sequence"/>
</dbReference>
<name>A0A0E3BQ71_9BURK</name>
<protein>
    <submittedName>
        <fullName evidence="1">Uncharacterized protein</fullName>
    </submittedName>
</protein>
<evidence type="ECO:0000313" key="2">
    <source>
        <dbReference type="Proteomes" id="UP000029549"/>
    </source>
</evidence>
<organism evidence="1 2">
    <name type="scientific">Comamonas thiooxydans</name>
    <dbReference type="NCBI Taxonomy" id="363952"/>
    <lineage>
        <taxon>Bacteria</taxon>
        <taxon>Pseudomonadati</taxon>
        <taxon>Pseudomonadota</taxon>
        <taxon>Betaproteobacteria</taxon>
        <taxon>Burkholderiales</taxon>
        <taxon>Comamonadaceae</taxon>
        <taxon>Comamonas</taxon>
    </lineage>
</organism>
<sequence>MPQAYSLRQVDLCNNAQLRKIEEQSLGYKVACFFGLLGQ</sequence>
<dbReference type="AlphaFoldDB" id="A0A0E3BQ71"/>